<dbReference type="InterPro" id="IPR001640">
    <property type="entry name" value="Lgt"/>
</dbReference>
<reference evidence="8" key="1">
    <citation type="submission" date="2021-05" db="EMBL/GenBank/DDBJ databases">
        <title>Complete genome sequence of the cellulolytic planctomycete Telmatocola sphagniphila SP2T and characterization of the first cellulase from planctomycetes.</title>
        <authorList>
            <person name="Rakitin A.L."/>
            <person name="Beletsky A.V."/>
            <person name="Naumoff D.G."/>
            <person name="Kulichevskaya I.S."/>
            <person name="Mardanov A.V."/>
            <person name="Ravin N.V."/>
            <person name="Dedysh S.N."/>
        </authorList>
    </citation>
    <scope>NUCLEOTIDE SEQUENCE</scope>
    <source>
        <strain evidence="8">SP2T</strain>
    </source>
</reference>
<sequence length="234" mass="26502">MSGRFAYGACMILAVLVFLLGRRLFAVNDPSARLPLMDRIWIGISAFFGGTISAKLPFVLMNDPAMYSWETWFSDGKTLTTGLMGAYLGVEICKAIRGIRVKTGDGLALPLALALTIGRLGCFANGCCAGKPTELPWGYDFGDGIPRHPTQLYESVFHGFWVWILARWQISNQFATQRLKIYLIAYCVFRFVMEFIRIEPRMDSGLTFYQWVVMVFASFLLLQAWYDERAKRAK</sequence>
<keyword evidence="2" id="KW-1003">Cell membrane</keyword>
<dbReference type="GO" id="GO:0005886">
    <property type="term" value="C:plasma membrane"/>
    <property type="evidence" value="ECO:0007669"/>
    <property type="project" value="InterPro"/>
</dbReference>
<dbReference type="AlphaFoldDB" id="A0A8E6BAZ4"/>
<evidence type="ECO:0000313" key="9">
    <source>
        <dbReference type="Proteomes" id="UP000676194"/>
    </source>
</evidence>
<dbReference type="PANTHER" id="PTHR30589:SF0">
    <property type="entry name" value="PHOSPHATIDYLGLYCEROL--PROLIPOPROTEIN DIACYLGLYCERYL TRANSFERASE"/>
    <property type="match status" value="1"/>
</dbReference>
<dbReference type="GO" id="GO:0042158">
    <property type="term" value="P:lipoprotein biosynthetic process"/>
    <property type="evidence" value="ECO:0007669"/>
    <property type="project" value="InterPro"/>
</dbReference>
<feature type="transmembrane region" description="Helical" evidence="7">
    <location>
        <begin position="179"/>
        <end position="196"/>
    </location>
</feature>
<evidence type="ECO:0000256" key="3">
    <source>
        <dbReference type="ARBA" id="ARBA00022679"/>
    </source>
</evidence>
<keyword evidence="5 7" id="KW-1133">Transmembrane helix</keyword>
<evidence type="ECO:0000256" key="1">
    <source>
        <dbReference type="ARBA" id="ARBA00007150"/>
    </source>
</evidence>
<evidence type="ECO:0000256" key="7">
    <source>
        <dbReference type="SAM" id="Phobius"/>
    </source>
</evidence>
<dbReference type="Proteomes" id="UP000676194">
    <property type="component" value="Chromosome"/>
</dbReference>
<gene>
    <name evidence="8" type="ORF">KIH39_07955</name>
</gene>
<dbReference type="RefSeq" id="WP_213498810.1">
    <property type="nucleotide sequence ID" value="NZ_CP074694.1"/>
</dbReference>
<evidence type="ECO:0000256" key="6">
    <source>
        <dbReference type="ARBA" id="ARBA00023136"/>
    </source>
</evidence>
<accession>A0A8E6BAZ4</accession>
<evidence type="ECO:0000313" key="8">
    <source>
        <dbReference type="EMBL" id="QVL33828.1"/>
    </source>
</evidence>
<evidence type="ECO:0000256" key="2">
    <source>
        <dbReference type="ARBA" id="ARBA00022475"/>
    </source>
</evidence>
<proteinExistence type="inferred from homology"/>
<feature type="transmembrane region" description="Helical" evidence="7">
    <location>
        <begin position="42"/>
        <end position="60"/>
    </location>
</feature>
<organism evidence="8 9">
    <name type="scientific">Telmatocola sphagniphila</name>
    <dbReference type="NCBI Taxonomy" id="1123043"/>
    <lineage>
        <taxon>Bacteria</taxon>
        <taxon>Pseudomonadati</taxon>
        <taxon>Planctomycetota</taxon>
        <taxon>Planctomycetia</taxon>
        <taxon>Gemmatales</taxon>
        <taxon>Gemmataceae</taxon>
    </lineage>
</organism>
<keyword evidence="3 8" id="KW-0808">Transferase</keyword>
<dbReference type="EC" id="2.4.99.-" evidence="8"/>
<evidence type="ECO:0000256" key="5">
    <source>
        <dbReference type="ARBA" id="ARBA00022989"/>
    </source>
</evidence>
<keyword evidence="8" id="KW-0328">Glycosyltransferase</keyword>
<name>A0A8E6BAZ4_9BACT</name>
<dbReference type="EMBL" id="CP074694">
    <property type="protein sequence ID" value="QVL33828.1"/>
    <property type="molecule type" value="Genomic_DNA"/>
</dbReference>
<comment type="similarity">
    <text evidence="1">Belongs to the Lgt family.</text>
</comment>
<keyword evidence="6 7" id="KW-0472">Membrane</keyword>
<keyword evidence="9" id="KW-1185">Reference proteome</keyword>
<dbReference type="PANTHER" id="PTHR30589">
    <property type="entry name" value="PROLIPOPROTEIN DIACYLGLYCERYL TRANSFERASE"/>
    <property type="match status" value="1"/>
</dbReference>
<evidence type="ECO:0000256" key="4">
    <source>
        <dbReference type="ARBA" id="ARBA00022692"/>
    </source>
</evidence>
<keyword evidence="4 7" id="KW-0812">Transmembrane</keyword>
<dbReference type="Pfam" id="PF01790">
    <property type="entry name" value="LGT"/>
    <property type="match status" value="1"/>
</dbReference>
<protein>
    <submittedName>
        <fullName evidence="8">Prolipoprotein diacylglyceryl transferase</fullName>
        <ecNumber evidence="8">2.4.99.-</ecNumber>
    </submittedName>
</protein>
<dbReference type="GO" id="GO:0008961">
    <property type="term" value="F:phosphatidylglycerol-prolipoprotein diacylglyceryl transferase activity"/>
    <property type="evidence" value="ECO:0007669"/>
    <property type="project" value="InterPro"/>
</dbReference>
<dbReference type="KEGG" id="tsph:KIH39_07955"/>
<feature type="transmembrane region" description="Helical" evidence="7">
    <location>
        <begin position="208"/>
        <end position="226"/>
    </location>
</feature>